<proteinExistence type="inferred from homology"/>
<dbReference type="SUPFAM" id="SSF57959">
    <property type="entry name" value="Leucine zipper domain"/>
    <property type="match status" value="1"/>
</dbReference>
<evidence type="ECO:0000256" key="3">
    <source>
        <dbReference type="ARBA" id="ARBA00023015"/>
    </source>
</evidence>
<dbReference type="EMBL" id="CM017630">
    <property type="protein sequence ID" value="TYH58170.1"/>
    <property type="molecule type" value="Genomic_DNA"/>
</dbReference>
<gene>
    <name evidence="9" type="ORF">ES332_D08G136000v1</name>
</gene>
<evidence type="ECO:0000256" key="4">
    <source>
        <dbReference type="ARBA" id="ARBA00023125"/>
    </source>
</evidence>
<dbReference type="PROSITE" id="PS00036">
    <property type="entry name" value="BZIP_BASIC"/>
    <property type="match status" value="1"/>
</dbReference>
<keyword evidence="6" id="KW-0804">Transcription</keyword>
<keyword evidence="4" id="KW-0238">DNA-binding</keyword>
<keyword evidence="10" id="KW-1185">Reference proteome</keyword>
<name>A0A5D2JTX4_GOSTO</name>
<dbReference type="InterPro" id="IPR004827">
    <property type="entry name" value="bZIP"/>
</dbReference>
<dbReference type="Proteomes" id="UP000322667">
    <property type="component" value="Chromosome D08"/>
</dbReference>
<dbReference type="InterPro" id="IPR046347">
    <property type="entry name" value="bZIP_sf"/>
</dbReference>
<dbReference type="PANTHER" id="PTHR45693">
    <property type="entry name" value="TRANSCRIPTION FACTOR TGA9"/>
    <property type="match status" value="1"/>
</dbReference>
<evidence type="ECO:0000256" key="1">
    <source>
        <dbReference type="ARBA" id="ARBA00004123"/>
    </source>
</evidence>
<feature type="domain" description="BZIP" evidence="8">
    <location>
        <begin position="71"/>
        <end position="86"/>
    </location>
</feature>
<protein>
    <recommendedName>
        <fullName evidence="8">BZIP domain-containing protein</fullName>
    </recommendedName>
</protein>
<evidence type="ECO:0000256" key="6">
    <source>
        <dbReference type="ARBA" id="ARBA00023163"/>
    </source>
</evidence>
<dbReference type="PANTHER" id="PTHR45693:SF36">
    <property type="entry name" value="TRANSCRIPTION FACTOR TGA4"/>
    <property type="match status" value="1"/>
</dbReference>
<dbReference type="Pfam" id="PF00170">
    <property type="entry name" value="bZIP_1"/>
    <property type="match status" value="1"/>
</dbReference>
<reference evidence="9 10" key="1">
    <citation type="submission" date="2019-07" db="EMBL/GenBank/DDBJ databases">
        <title>WGS assembly of Gossypium tomentosum.</title>
        <authorList>
            <person name="Chen Z.J."/>
            <person name="Sreedasyam A."/>
            <person name="Ando A."/>
            <person name="Song Q."/>
            <person name="De L."/>
            <person name="Hulse-Kemp A."/>
            <person name="Ding M."/>
            <person name="Ye W."/>
            <person name="Kirkbride R."/>
            <person name="Jenkins J."/>
            <person name="Plott C."/>
            <person name="Lovell J."/>
            <person name="Lin Y.-M."/>
            <person name="Vaughn R."/>
            <person name="Liu B."/>
            <person name="Li W."/>
            <person name="Simpson S."/>
            <person name="Scheffler B."/>
            <person name="Saski C."/>
            <person name="Grover C."/>
            <person name="Hu G."/>
            <person name="Conover J."/>
            <person name="Carlson J."/>
            <person name="Shu S."/>
            <person name="Boston L."/>
            <person name="Williams M."/>
            <person name="Peterson D."/>
            <person name="Mcgee K."/>
            <person name="Jones D."/>
            <person name="Wendel J."/>
            <person name="Stelly D."/>
            <person name="Grimwood J."/>
            <person name="Schmutz J."/>
        </authorList>
    </citation>
    <scope>NUCLEOTIDE SEQUENCE [LARGE SCALE GENOMIC DNA]</scope>
    <source>
        <strain evidence="9">7179.01</strain>
    </source>
</reference>
<comment type="similarity">
    <text evidence="2">Belongs to the bZIP family.</text>
</comment>
<dbReference type="Gene3D" id="1.20.5.170">
    <property type="match status" value="1"/>
</dbReference>
<evidence type="ECO:0000256" key="7">
    <source>
        <dbReference type="ARBA" id="ARBA00023242"/>
    </source>
</evidence>
<evidence type="ECO:0000259" key="8">
    <source>
        <dbReference type="PROSITE" id="PS00036"/>
    </source>
</evidence>
<comment type="subcellular location">
    <subcellularLocation>
        <location evidence="1">Nucleus</location>
    </subcellularLocation>
</comment>
<evidence type="ECO:0000313" key="9">
    <source>
        <dbReference type="EMBL" id="TYH58170.1"/>
    </source>
</evidence>
<accession>A0A5D2JTX4</accession>
<keyword evidence="5" id="KW-0010">Activator</keyword>
<dbReference type="GO" id="GO:0003700">
    <property type="term" value="F:DNA-binding transcription factor activity"/>
    <property type="evidence" value="ECO:0007669"/>
    <property type="project" value="InterPro"/>
</dbReference>
<evidence type="ECO:0000256" key="2">
    <source>
        <dbReference type="ARBA" id="ARBA00007163"/>
    </source>
</evidence>
<keyword evidence="3" id="KW-0805">Transcription regulation</keyword>
<organism evidence="9 10">
    <name type="scientific">Gossypium tomentosum</name>
    <name type="common">Hawaiian cotton</name>
    <name type="synonym">Gossypium sandvicense</name>
    <dbReference type="NCBI Taxonomy" id="34277"/>
    <lineage>
        <taxon>Eukaryota</taxon>
        <taxon>Viridiplantae</taxon>
        <taxon>Streptophyta</taxon>
        <taxon>Embryophyta</taxon>
        <taxon>Tracheophyta</taxon>
        <taxon>Spermatophyta</taxon>
        <taxon>Magnoliopsida</taxon>
        <taxon>eudicotyledons</taxon>
        <taxon>Gunneridae</taxon>
        <taxon>Pentapetalae</taxon>
        <taxon>rosids</taxon>
        <taxon>malvids</taxon>
        <taxon>Malvales</taxon>
        <taxon>Malvaceae</taxon>
        <taxon>Malvoideae</taxon>
        <taxon>Gossypium</taxon>
    </lineage>
</organism>
<dbReference type="AlphaFoldDB" id="A0A5D2JTX4"/>
<sequence length="138" mass="15808">MLSFIPNSSLKSLFFSPKFFPQIPNSPNQIPQIFIRPSIASPSTVPFAASQLTLLWLIAVNTPRLYRRIQRHFAQNREAARKSRLRKKTYIQQLESSCLKLIQLEKELEQAREQECSSCTLIAKNFATTLPQILAGFN</sequence>
<evidence type="ECO:0000313" key="10">
    <source>
        <dbReference type="Proteomes" id="UP000322667"/>
    </source>
</evidence>
<keyword evidence="7" id="KW-0539">Nucleus</keyword>
<dbReference type="GO" id="GO:0000976">
    <property type="term" value="F:transcription cis-regulatory region binding"/>
    <property type="evidence" value="ECO:0007669"/>
    <property type="project" value="UniProtKB-ARBA"/>
</dbReference>
<dbReference type="FunFam" id="1.20.5.170:FF:000019">
    <property type="entry name" value="BZIP family transcription factor"/>
    <property type="match status" value="1"/>
</dbReference>
<dbReference type="GO" id="GO:0005634">
    <property type="term" value="C:nucleus"/>
    <property type="evidence" value="ECO:0007669"/>
    <property type="project" value="UniProtKB-SubCell"/>
</dbReference>
<evidence type="ECO:0000256" key="5">
    <source>
        <dbReference type="ARBA" id="ARBA00023159"/>
    </source>
</evidence>